<keyword evidence="2" id="KW-1185">Reference proteome</keyword>
<comment type="caution">
    <text evidence="1">The sequence shown here is derived from an EMBL/GenBank/DDBJ whole genome shotgun (WGS) entry which is preliminary data.</text>
</comment>
<dbReference type="EMBL" id="JAPVOI010000004">
    <property type="protein sequence ID" value="MCZ4090629.1"/>
    <property type="molecule type" value="Genomic_DNA"/>
</dbReference>
<sequence>MTDKVRESRPLDEVKEVIRNIGHWKLASEDARTKVSDWIKRNVKELLAYSDGLEPADGTKARQFSVLFLTGEFRTVQLVGADPTKAAYSIHANDDRWVLVENGKQSIHH</sequence>
<evidence type="ECO:0000313" key="1">
    <source>
        <dbReference type="EMBL" id="MCZ4090629.1"/>
    </source>
</evidence>
<accession>A0ABT4KFH8</accession>
<protein>
    <submittedName>
        <fullName evidence="1">Uncharacterized protein</fullName>
    </submittedName>
</protein>
<dbReference type="Proteomes" id="UP001079430">
    <property type="component" value="Unassembled WGS sequence"/>
</dbReference>
<reference evidence="1" key="1">
    <citation type="submission" date="2022-10" db="EMBL/GenBank/DDBJ databases">
        <title>Whole genome sequencing of three plant growth promoting bacteria isolated from Vachellia tortilis subsp. raddiana in Morocco.</title>
        <authorList>
            <person name="Hnini M."/>
            <person name="Zouagui R."/>
            <person name="Zouagui H."/>
            <person name="Chemao Elfihri M.-W."/>
            <person name="Ibrahimi A."/>
            <person name="Sbabou L."/>
            <person name="Aurag J."/>
        </authorList>
    </citation>
    <scope>NUCLEOTIDE SEQUENCE</scope>
    <source>
        <strain evidence="1">LMR678</strain>
    </source>
</reference>
<dbReference type="RefSeq" id="WP_269279124.1">
    <property type="nucleotide sequence ID" value="NZ_JAPVOI010000004.1"/>
</dbReference>
<organism evidence="1 2">
    <name type="scientific">Sinorhizobium psoraleae</name>
    <dbReference type="NCBI Taxonomy" id="520838"/>
    <lineage>
        <taxon>Bacteria</taxon>
        <taxon>Pseudomonadati</taxon>
        <taxon>Pseudomonadota</taxon>
        <taxon>Alphaproteobacteria</taxon>
        <taxon>Hyphomicrobiales</taxon>
        <taxon>Rhizobiaceae</taxon>
        <taxon>Sinorhizobium/Ensifer group</taxon>
        <taxon>Sinorhizobium</taxon>
    </lineage>
</organism>
<name>A0ABT4KFH8_9HYPH</name>
<proteinExistence type="predicted"/>
<gene>
    <name evidence="1" type="ORF">O3W52_11280</name>
</gene>
<evidence type="ECO:0000313" key="2">
    <source>
        <dbReference type="Proteomes" id="UP001079430"/>
    </source>
</evidence>